<feature type="compositionally biased region" description="Basic and acidic residues" evidence="1">
    <location>
        <begin position="185"/>
        <end position="199"/>
    </location>
</feature>
<feature type="chain" id="PRO_5030160418" evidence="2">
    <location>
        <begin position="23"/>
        <end position="199"/>
    </location>
</feature>
<dbReference type="InterPro" id="IPR036249">
    <property type="entry name" value="Thioredoxin-like_sf"/>
</dbReference>
<dbReference type="AlphaFoldDB" id="A0A6U4TEQ1"/>
<dbReference type="InterPro" id="IPR038219">
    <property type="entry name" value="Sep15/SelM_sf"/>
</dbReference>
<sequence>MHGMKWLVWGTLLFACLRAGVASEAEVAAAVSGESCESGDAVAAAKPAGGYKIPQHVLVSFLKLHEPADAEWKTTHASLIVTDGCPLNNLYRRFKLWIRDDARAFPGLSIEYTPGMDPVLQFQDGTEHPAEYLGVARVDVSEMEIEEVEALLIKRGVSKDPELAAKIGAEKKEREEAAAAAEAAAKAEKGEGGGEKKEL</sequence>
<dbReference type="EMBL" id="HBFX01009586">
    <property type="protein sequence ID" value="CAD8951154.1"/>
    <property type="molecule type" value="Transcribed_RNA"/>
</dbReference>
<keyword evidence="2" id="KW-0732">Signal</keyword>
<evidence type="ECO:0000256" key="2">
    <source>
        <dbReference type="SAM" id="SignalP"/>
    </source>
</evidence>
<name>A0A6U4TEQ1_HEMAN</name>
<accession>A0A6U4TEQ1</accession>
<proteinExistence type="predicted"/>
<organism evidence="3">
    <name type="scientific">Hemiselmis andersenii</name>
    <name type="common">Cryptophyte alga</name>
    <dbReference type="NCBI Taxonomy" id="464988"/>
    <lineage>
        <taxon>Eukaryota</taxon>
        <taxon>Cryptophyceae</taxon>
        <taxon>Cryptomonadales</taxon>
        <taxon>Hemiselmidaceae</taxon>
        <taxon>Hemiselmis</taxon>
    </lineage>
</organism>
<protein>
    <submittedName>
        <fullName evidence="3">Uncharacterized protein</fullName>
    </submittedName>
</protein>
<dbReference type="SUPFAM" id="SSF52833">
    <property type="entry name" value="Thioredoxin-like"/>
    <property type="match status" value="1"/>
</dbReference>
<feature type="region of interest" description="Disordered" evidence="1">
    <location>
        <begin position="178"/>
        <end position="199"/>
    </location>
</feature>
<dbReference type="Gene3D" id="3.40.30.50">
    <property type="entry name" value="Sep15/SelM thioredoxin-like domain, active-site redox motif"/>
    <property type="match status" value="1"/>
</dbReference>
<dbReference type="PROSITE" id="PS51257">
    <property type="entry name" value="PROKAR_LIPOPROTEIN"/>
    <property type="match status" value="1"/>
</dbReference>
<reference evidence="3" key="1">
    <citation type="submission" date="2021-01" db="EMBL/GenBank/DDBJ databases">
        <authorList>
            <person name="Corre E."/>
            <person name="Pelletier E."/>
            <person name="Niang G."/>
            <person name="Scheremetjew M."/>
            <person name="Finn R."/>
            <person name="Kale V."/>
            <person name="Holt S."/>
            <person name="Cochrane G."/>
            <person name="Meng A."/>
            <person name="Brown T."/>
            <person name="Cohen L."/>
        </authorList>
    </citation>
    <scope>NUCLEOTIDE SEQUENCE</scope>
    <source>
        <strain evidence="3">CCMP644</strain>
    </source>
</reference>
<evidence type="ECO:0000256" key="1">
    <source>
        <dbReference type="SAM" id="MobiDB-lite"/>
    </source>
</evidence>
<evidence type="ECO:0000313" key="3">
    <source>
        <dbReference type="EMBL" id="CAD8951154.1"/>
    </source>
</evidence>
<feature type="signal peptide" evidence="2">
    <location>
        <begin position="1"/>
        <end position="22"/>
    </location>
</feature>
<gene>
    <name evidence="3" type="ORF">HAND00432_LOCUS5689</name>
</gene>